<evidence type="ECO:0000313" key="5">
    <source>
        <dbReference type="Proteomes" id="UP000185934"/>
    </source>
</evidence>
<dbReference type="Pfam" id="PF09335">
    <property type="entry name" value="VTT_dom"/>
    <property type="match status" value="1"/>
</dbReference>
<dbReference type="EMBL" id="CP018258">
    <property type="protein sequence ID" value="APV43496.1"/>
    <property type="molecule type" value="Genomic_DNA"/>
</dbReference>
<feature type="transmembrane region" description="Helical" evidence="2">
    <location>
        <begin position="183"/>
        <end position="201"/>
    </location>
</feature>
<keyword evidence="5" id="KW-1185">Reference proteome</keyword>
<dbReference type="KEGG" id="dfo:Dform_00133"/>
<keyword evidence="2" id="KW-0472">Membrane</keyword>
<accession>A0A1P8F4U0</accession>
<evidence type="ECO:0000256" key="1">
    <source>
        <dbReference type="SAM" id="MobiDB-lite"/>
    </source>
</evidence>
<dbReference type="STRING" id="1839801.Dform_00133"/>
<evidence type="ECO:0000313" key="4">
    <source>
        <dbReference type="EMBL" id="APV43496.1"/>
    </source>
</evidence>
<feature type="compositionally biased region" description="Polar residues" evidence="1">
    <location>
        <begin position="213"/>
        <end position="222"/>
    </location>
</feature>
<name>A0A1P8F4U0_9CHLR</name>
<organism evidence="4 5">
    <name type="scientific">Dehalogenimonas formicexedens</name>
    <dbReference type="NCBI Taxonomy" id="1839801"/>
    <lineage>
        <taxon>Bacteria</taxon>
        <taxon>Bacillati</taxon>
        <taxon>Chloroflexota</taxon>
        <taxon>Dehalococcoidia</taxon>
        <taxon>Dehalococcoidales</taxon>
        <taxon>Dehalococcoidaceae</taxon>
        <taxon>Dehalogenimonas</taxon>
    </lineage>
</organism>
<evidence type="ECO:0000256" key="2">
    <source>
        <dbReference type="SAM" id="Phobius"/>
    </source>
</evidence>
<reference evidence="5" key="1">
    <citation type="submission" date="2016-11" db="EMBL/GenBank/DDBJ databases">
        <title>Dehalogenimonas formicexedens sp. nov., a chlorinated alkane respiring bacterium isolated from contaminated groundwater.</title>
        <authorList>
            <person name="Key T.A."/>
            <person name="Bowman K.S."/>
            <person name="Lee I."/>
            <person name="Chun J."/>
            <person name="Albuquerque L."/>
            <person name="da Costa M.S."/>
            <person name="Rainey F.A."/>
            <person name="Moe W.M."/>
        </authorList>
    </citation>
    <scope>NUCLEOTIDE SEQUENCE [LARGE SCALE GENOMIC DNA]</scope>
    <source>
        <strain evidence="5">NSZ-14</strain>
    </source>
</reference>
<gene>
    <name evidence="4" type="ORF">Dform_00133</name>
</gene>
<dbReference type="Proteomes" id="UP000185934">
    <property type="component" value="Chromosome"/>
</dbReference>
<feature type="region of interest" description="Disordered" evidence="1">
    <location>
        <begin position="212"/>
        <end position="244"/>
    </location>
</feature>
<feature type="transmembrane region" description="Helical" evidence="2">
    <location>
        <begin position="43"/>
        <end position="68"/>
    </location>
</feature>
<feature type="domain" description="VTT" evidence="3">
    <location>
        <begin position="44"/>
        <end position="155"/>
    </location>
</feature>
<keyword evidence="2" id="KW-0812">Transmembrane</keyword>
<protein>
    <submittedName>
        <fullName evidence="4">Membrane protein DedA, SNARE-associated domain</fullName>
    </submittedName>
</protein>
<keyword evidence="2" id="KW-1133">Transmembrane helix</keyword>
<sequence>MVQNLFDSLSGAILSVSPFAIGGLILLGIIMEVGIPDFAVCDLTLIFIGFTFGLAAWQVVIFFGAIFAGRAMGYTGIFLLSKKYGDRFSDWLCAHSPKLENKLIDLETRLNKHSTTSILFTRLGPGLLTAASIASGLSNIKYRQFVLGSAFSALVADGTRIAAGSVAPHGAVFLGIKVQTWEIVLAVTVGVAFFWFMMARLQAWYEKKHPSKVNDSFSSYQPRTCPLPPEKPRKNKKGAMEEIG</sequence>
<dbReference type="InterPro" id="IPR032816">
    <property type="entry name" value="VTT_dom"/>
</dbReference>
<feature type="transmembrane region" description="Helical" evidence="2">
    <location>
        <begin position="12"/>
        <end position="31"/>
    </location>
</feature>
<proteinExistence type="predicted"/>
<evidence type="ECO:0000259" key="3">
    <source>
        <dbReference type="Pfam" id="PF09335"/>
    </source>
</evidence>
<dbReference type="AlphaFoldDB" id="A0A1P8F4U0"/>
<dbReference type="RefSeq" id="WP_076003306.1">
    <property type="nucleotide sequence ID" value="NZ_CP018258.1"/>
</dbReference>